<feature type="transmembrane region" description="Helical" evidence="2">
    <location>
        <begin position="1600"/>
        <end position="1623"/>
    </location>
</feature>
<comment type="caution">
    <text evidence="4">The sequence shown here is derived from an EMBL/GenBank/DDBJ whole genome shotgun (WGS) entry which is preliminary data.</text>
</comment>
<evidence type="ECO:0000259" key="3">
    <source>
        <dbReference type="SMART" id="SM00635"/>
    </source>
</evidence>
<reference evidence="4" key="1">
    <citation type="submission" date="2021-08" db="EMBL/GenBank/DDBJ databases">
        <title>WGS assembly of Ceratopteris richardii.</title>
        <authorList>
            <person name="Marchant D.B."/>
            <person name="Chen G."/>
            <person name="Jenkins J."/>
            <person name="Shu S."/>
            <person name="Leebens-Mack J."/>
            <person name="Grimwood J."/>
            <person name="Schmutz J."/>
            <person name="Soltis P."/>
            <person name="Soltis D."/>
            <person name="Chen Z.-H."/>
        </authorList>
    </citation>
    <scope>NUCLEOTIDE SEQUENCE</scope>
    <source>
        <strain evidence="4">Whitten #5841</strain>
        <tissue evidence="4">Leaf</tissue>
    </source>
</reference>
<proteinExistence type="predicted"/>
<dbReference type="InterPro" id="IPR056233">
    <property type="entry name" value="Ig_GP210_16th"/>
</dbReference>
<dbReference type="Pfam" id="PF24425">
    <property type="entry name" value="Ig_GP210_15th"/>
    <property type="match status" value="1"/>
</dbReference>
<evidence type="ECO:0000313" key="5">
    <source>
        <dbReference type="Proteomes" id="UP000825935"/>
    </source>
</evidence>
<dbReference type="PANTHER" id="PTHR23019:SF0">
    <property type="entry name" value="NUCLEAR PORE MEMBRANE GLYCOPROTEIN 210"/>
    <property type="match status" value="1"/>
</dbReference>
<feature type="region of interest" description="Disordered" evidence="1">
    <location>
        <begin position="1635"/>
        <end position="1690"/>
    </location>
</feature>
<evidence type="ECO:0000313" key="4">
    <source>
        <dbReference type="EMBL" id="KAH7441879.1"/>
    </source>
</evidence>
<feature type="domain" description="BIG2" evidence="3">
    <location>
        <begin position="878"/>
        <end position="954"/>
    </location>
</feature>
<dbReference type="OrthoDB" id="361283at2759"/>
<dbReference type="OMA" id="WYSTRHD"/>
<keyword evidence="2" id="KW-1133">Transmembrane helix</keyword>
<feature type="compositionally biased region" description="Polar residues" evidence="1">
    <location>
        <begin position="1663"/>
        <end position="1679"/>
    </location>
</feature>
<keyword evidence="2" id="KW-0472">Membrane</keyword>
<dbReference type="Pfam" id="PF24427">
    <property type="entry name" value="Ig_GP210_16th"/>
    <property type="match status" value="1"/>
</dbReference>
<keyword evidence="2" id="KW-0812">Transmembrane</keyword>
<dbReference type="Pfam" id="PF22962">
    <property type="entry name" value="Ig_NUP210_7th"/>
    <property type="match status" value="1"/>
</dbReference>
<accession>A0A8T2VBW9</accession>
<dbReference type="InterPro" id="IPR003343">
    <property type="entry name" value="Big_2"/>
</dbReference>
<dbReference type="PANTHER" id="PTHR23019">
    <property type="entry name" value="NUCLEAR PORE MEMBRANE GLYCOPROTEIN GP210-RELATED"/>
    <property type="match status" value="1"/>
</dbReference>
<name>A0A8T2VBW9_CERRI</name>
<dbReference type="SMART" id="SM00635">
    <property type="entry name" value="BID_2"/>
    <property type="match status" value="3"/>
</dbReference>
<dbReference type="InterPro" id="IPR055099">
    <property type="entry name" value="Ig_NUP210_7th"/>
</dbReference>
<sequence length="1712" mass="185516">MDSSIAEIDEFSGSLWTKNVGNTNVLVEDVRVQSHQQLSAVNVVVPSSLKLYLTPVSSMDAIHETTSRWEAPTESSDSPWSIIVGWDYVVQVMAFSAQSGSTPIYITKDNALDLFFDDCSYWKSIAIPEDVQKEQNWHNGTLIKAVAEGIGSLLASLKFKESVQDAERNEMISKVEQEVLVCNPVLIIFKGGMDGKVLNLPWNRKSVQEFQLEAVGGCGSQSTDYRWLSMDTMIASINSQGLIHAKGLGSVVIRAFALTNPKNVDEIKLKTSCPSSIVKIEDFPVEAEVGSYLPVAVTMRTAEGLLYSKCDSFTSLFDWRITDGGIFIETDETINDTFKKNIHGQEVFNHICDMKQFLAVKPGRVTLTASLVIDDSCMLPGSLSHNELSVSWAISAYAPLVVVQAGDGGSHGGYNCETNHMENSGLRQFMNQCQINVLSLVPGSSMRIMLKGGPEPWGSGVEFIERHEVSTNLEEKGMDAPVVTDYAGSEGRIYEIMCRSFGNYTVTFYRGNSIAADNPHPKTEMKSLLIVCDLPSSIALLVDSESSLENIKVAAHSLHDQNHVHQSPVTVVSGRTLRVAAVALDGNSIPFANASSLSVDWMLVDCLGLVHWQGRSLSEAFIDNGRWEEFIILKEDSGQCLLKATVRMLREESWLLSAINLQSFGSAVHGKHILTDAVQLQLVASLRVSPKSLLLYNHLNAKGLLTVIGGSSHVEAFSNDSKVALVLERSASQQSLQVAVAARGLGAALVTVRDVGLISPSEDSALVLVAEVGWVHLLIPEDGSIQVGSFLEIHVQAGDKAGNIFSDSQLELMDIQLNVKDEILEVLQKKGLGTHTESKVSASLIVMRGVSVGVTDIYVSVSSRTGHDVVSEMRKIEVYEPLSLHPEGLVLAPGTQSVVWVDGGPTIGVFKRFGSSNQTVVSVHGLVGMLEANFPGNTSITVQMVTQGGRVVCSAMMDVFVQVPVSMHLNIKGGQLAVGRQMSVFPVGSQEDLFSFYQLCTSYKWTVEDPQVLTLLMPEDSEETNAIDSWTSSASSHSTPKSVSAAFSTVVFGRSSGKTDIAVEFSCHFKSKGGFSSLQSYTAASAIQIVPDPPLALGMAATWLLPPNYISSSLLPQSSETMDISMHGKRSISYTLLQSCKDSARIYLDGTHIRTTEINDMACVKARDRRTGRSEIAVCVRVAEVGKVFVGPSLSSSRKFEISVGAHAVYSIVAQDEIGIAFYEVGDAVDFLAETDRSDVVSVTVLNKDADDLSRNISLHVQALKQGTAMIRLSQVGNTDIVDYLLVDVGASILPRNPVIHVGGHVNFSLAGKGLVSNENAFWWSSNPDVLLVNRQTGEGFAVAPGLSSVTYNSSHVTAYTVVKVIEISSVILKAPKGLLTNVGVPEKGYLFAVKFSDPRGQDVGVVSNEERVSYSCHVDPAYLGLCSGWQDPDDLKTYCVFRPYSPTRLFLTLQGVGKDPGSSLVLGDFKGCTTVKILAEVTGMGETGSAMSAFAGGFEMQDVPQKIYLNPVTNKTKVTLVGSAGAVGVSWTKTEALGIKRISSEREAFGFAGHAIFEVRVIDGGEPFKSTILFHLPTTGQTEEIQVEYDVKEQNKRTLFQQVITAAIVIAVIGILPFLACARIMDLPRRHSGGHVTTDANRSYRPLSQASPGSPASPVENLYSSNFDGQQSVSLSRSPPQPYSDYVSKTIDSTPYFRREGVRRFDPTRTY</sequence>
<keyword evidence="5" id="KW-1185">Reference proteome</keyword>
<dbReference type="SUPFAM" id="SSF49373">
    <property type="entry name" value="Invasin/intimin cell-adhesion fragments"/>
    <property type="match status" value="1"/>
</dbReference>
<feature type="domain" description="BIG2" evidence="3">
    <location>
        <begin position="192"/>
        <end position="267"/>
    </location>
</feature>
<protein>
    <recommendedName>
        <fullName evidence="3">BIG2 domain-containing protein</fullName>
    </recommendedName>
</protein>
<organism evidence="4 5">
    <name type="scientific">Ceratopteris richardii</name>
    <name type="common">Triangle waterfern</name>
    <dbReference type="NCBI Taxonomy" id="49495"/>
    <lineage>
        <taxon>Eukaryota</taxon>
        <taxon>Viridiplantae</taxon>
        <taxon>Streptophyta</taxon>
        <taxon>Embryophyta</taxon>
        <taxon>Tracheophyta</taxon>
        <taxon>Polypodiopsida</taxon>
        <taxon>Polypodiidae</taxon>
        <taxon>Polypodiales</taxon>
        <taxon>Pteridineae</taxon>
        <taxon>Pteridaceae</taxon>
        <taxon>Parkerioideae</taxon>
        <taxon>Ceratopteris</taxon>
    </lineage>
</organism>
<dbReference type="Proteomes" id="UP000825935">
    <property type="component" value="Chromosome 3"/>
</dbReference>
<dbReference type="InterPro" id="IPR008964">
    <property type="entry name" value="Invasin/intimin_cell_adhesion"/>
</dbReference>
<evidence type="ECO:0000256" key="1">
    <source>
        <dbReference type="SAM" id="MobiDB-lite"/>
    </source>
</evidence>
<dbReference type="Pfam" id="PF26182">
    <property type="entry name" value="Ig_NUP210_5th"/>
    <property type="match status" value="1"/>
</dbReference>
<feature type="compositionally biased region" description="Polar residues" evidence="1">
    <location>
        <begin position="1639"/>
        <end position="1655"/>
    </location>
</feature>
<dbReference type="InterPro" id="IPR056232">
    <property type="entry name" value="Ig_GP210_15th"/>
</dbReference>
<feature type="domain" description="BIG2" evidence="3">
    <location>
        <begin position="1287"/>
        <end position="1364"/>
    </location>
</feature>
<dbReference type="InterPro" id="IPR045197">
    <property type="entry name" value="NUP210-like"/>
</dbReference>
<evidence type="ECO:0000256" key="2">
    <source>
        <dbReference type="SAM" id="Phobius"/>
    </source>
</evidence>
<dbReference type="EMBL" id="CM035408">
    <property type="protein sequence ID" value="KAH7441879.1"/>
    <property type="molecule type" value="Genomic_DNA"/>
</dbReference>
<gene>
    <name evidence="4" type="ORF">KP509_03G060400</name>
</gene>